<dbReference type="VEuPathDB" id="FungiDB:FUN_006342"/>
<name>A0A2N0RLS1_9GLOM</name>
<reference evidence="1 2" key="2">
    <citation type="submission" date="2017-10" db="EMBL/GenBank/DDBJ databases">
        <title>Genome analyses suggest a sexual origin of heterokaryosis in a supposedly ancient asexual fungus.</title>
        <authorList>
            <person name="Corradi N."/>
            <person name="Sedzielewska K."/>
            <person name="Noel J."/>
            <person name="Charron P."/>
            <person name="Farinelli L."/>
            <person name="Marton T."/>
            <person name="Kruger M."/>
            <person name="Pelin A."/>
            <person name="Brachmann A."/>
            <person name="Corradi N."/>
        </authorList>
    </citation>
    <scope>NUCLEOTIDE SEQUENCE [LARGE SCALE GENOMIC DNA]</scope>
    <source>
        <strain evidence="1 2">A1</strain>
    </source>
</reference>
<dbReference type="EMBL" id="LLXH01000655">
    <property type="protein sequence ID" value="PKC64252.1"/>
    <property type="molecule type" value="Genomic_DNA"/>
</dbReference>
<dbReference type="VEuPathDB" id="FungiDB:RhiirFUN_010242"/>
<dbReference type="Proteomes" id="UP000232688">
    <property type="component" value="Unassembled WGS sequence"/>
</dbReference>
<reference evidence="1 2" key="1">
    <citation type="submission" date="2017-10" db="EMBL/GenBank/DDBJ databases">
        <title>Extensive intraspecific genome diversity in a model arbuscular mycorrhizal fungus.</title>
        <authorList>
            <person name="Chen E.C.H."/>
            <person name="Morin E."/>
            <person name="Baudet D."/>
            <person name="Noel J."/>
            <person name="Ndikumana S."/>
            <person name="Charron P."/>
            <person name="St-Onge C."/>
            <person name="Giorgi J."/>
            <person name="Grigoriev I.V."/>
            <person name="Roux C."/>
            <person name="Martin F.M."/>
            <person name="Corradi N."/>
        </authorList>
    </citation>
    <scope>NUCLEOTIDE SEQUENCE [LARGE SCALE GENOMIC DNA]</scope>
    <source>
        <strain evidence="1 2">A1</strain>
    </source>
</reference>
<sequence>MSCSKLLPGNLPELTNEIIQYLRNDYGTLHSCILVNRLWCRLAIPILWEDPFSMKHPKNYYFIEIYLHNINDDDKTKLNEYGIDSDFFPLNTLFNYPNFIKSLNTRKILVSAEKWVGTIRNLLNRKQPNNKNIKQQETNYVFPLHPFDLNLSRKIYKLLFKIFINNEANLNALEYVLNEFYDYDTVELILQNPNFISKINNLKLMKINSYLNFLSFVSNTCNSITTLHFDFIRRNIMDKTLINNNLSEIIKSQQNLQKILFEQIEFSLNYTLLSLKHSNCSNTLRSLLFFEVDFKNTNSIILYEVFELLNVLESIHILYCYFDSNFIQQIVNITKPFKLKSLFLSTTLQFDSLQLLLRKSGDYIENFGFKSLISNEMKKNLFDLTIKYCSNIKFFDLLGFNNQNIFFAFNLIERIEKNLNYLSINFCKFFNFQLSDDIELSSIILLNLGQLLPTKLEYLNLALMINSDNLKIFLKNSQNTFINKLLIRNKMSKTSENILPIIKDYIMKESRVKFLAFEEVFFIGKRKDLVFSKDDVKEFDFYDIQVINYNDLQINVGNFIKEID</sequence>
<comment type="caution">
    <text evidence="1">The sequence shown here is derived from an EMBL/GenBank/DDBJ whole genome shotgun (WGS) entry which is preliminary data.</text>
</comment>
<dbReference type="VEuPathDB" id="FungiDB:RhiirA1_462674"/>
<gene>
    <name evidence="1" type="ORF">RhiirA1_462674</name>
</gene>
<proteinExistence type="predicted"/>
<organism evidence="1 2">
    <name type="scientific">Rhizophagus irregularis</name>
    <dbReference type="NCBI Taxonomy" id="588596"/>
    <lineage>
        <taxon>Eukaryota</taxon>
        <taxon>Fungi</taxon>
        <taxon>Fungi incertae sedis</taxon>
        <taxon>Mucoromycota</taxon>
        <taxon>Glomeromycotina</taxon>
        <taxon>Glomeromycetes</taxon>
        <taxon>Glomerales</taxon>
        <taxon>Glomeraceae</taxon>
        <taxon>Rhizophagus</taxon>
    </lineage>
</organism>
<evidence type="ECO:0008006" key="3">
    <source>
        <dbReference type="Google" id="ProtNLM"/>
    </source>
</evidence>
<dbReference type="AlphaFoldDB" id="A0A2N0RLS1"/>
<evidence type="ECO:0000313" key="1">
    <source>
        <dbReference type="EMBL" id="PKC64252.1"/>
    </source>
</evidence>
<evidence type="ECO:0000313" key="2">
    <source>
        <dbReference type="Proteomes" id="UP000232688"/>
    </source>
</evidence>
<protein>
    <recommendedName>
        <fullName evidence="3">F-box domain-containing protein</fullName>
    </recommendedName>
</protein>
<accession>A0A2N0RLS1</accession>